<keyword evidence="9 10" id="KW-0472">Membrane</keyword>
<dbReference type="InterPro" id="IPR004358">
    <property type="entry name" value="Sig_transdc_His_kin-like_C"/>
</dbReference>
<comment type="subcellular location">
    <subcellularLocation>
        <location evidence="2">Membrane</location>
    </subcellularLocation>
</comment>
<dbReference type="InterPro" id="IPR003594">
    <property type="entry name" value="HATPase_dom"/>
</dbReference>
<evidence type="ECO:0000256" key="7">
    <source>
        <dbReference type="ARBA" id="ARBA00022777"/>
    </source>
</evidence>
<dbReference type="EC" id="2.7.13.3" evidence="3"/>
<feature type="transmembrane region" description="Helical" evidence="10">
    <location>
        <begin position="167"/>
        <end position="186"/>
    </location>
</feature>
<name>A0A1G5SD15_9PROT</name>
<dbReference type="PROSITE" id="PS50109">
    <property type="entry name" value="HIS_KIN"/>
    <property type="match status" value="1"/>
</dbReference>
<evidence type="ECO:0000256" key="10">
    <source>
        <dbReference type="SAM" id="Phobius"/>
    </source>
</evidence>
<keyword evidence="6 10" id="KW-0812">Transmembrane</keyword>
<keyword evidence="8 10" id="KW-1133">Transmembrane helix</keyword>
<dbReference type="GO" id="GO:0005886">
    <property type="term" value="C:plasma membrane"/>
    <property type="evidence" value="ECO:0007669"/>
    <property type="project" value="TreeGrafter"/>
</dbReference>
<evidence type="ECO:0000256" key="9">
    <source>
        <dbReference type="ARBA" id="ARBA00023136"/>
    </source>
</evidence>
<evidence type="ECO:0000256" key="2">
    <source>
        <dbReference type="ARBA" id="ARBA00004370"/>
    </source>
</evidence>
<evidence type="ECO:0000313" key="13">
    <source>
        <dbReference type="Proteomes" id="UP000198729"/>
    </source>
</evidence>
<dbReference type="GO" id="GO:0005524">
    <property type="term" value="F:ATP binding"/>
    <property type="evidence" value="ECO:0007669"/>
    <property type="project" value="UniProtKB-KW"/>
</dbReference>
<dbReference type="SUPFAM" id="SSF47384">
    <property type="entry name" value="Homodimeric domain of signal transducing histidine kinase"/>
    <property type="match status" value="1"/>
</dbReference>
<dbReference type="GO" id="GO:0000155">
    <property type="term" value="F:phosphorelay sensor kinase activity"/>
    <property type="evidence" value="ECO:0007669"/>
    <property type="project" value="InterPro"/>
</dbReference>
<evidence type="ECO:0000256" key="8">
    <source>
        <dbReference type="ARBA" id="ARBA00022989"/>
    </source>
</evidence>
<dbReference type="Proteomes" id="UP000198729">
    <property type="component" value="Unassembled WGS sequence"/>
</dbReference>
<dbReference type="RefSeq" id="WP_090283892.1">
    <property type="nucleotide sequence ID" value="NZ_FMWO01000021.1"/>
</dbReference>
<evidence type="ECO:0000256" key="4">
    <source>
        <dbReference type="ARBA" id="ARBA00022553"/>
    </source>
</evidence>
<protein>
    <recommendedName>
        <fullName evidence="3">histidine kinase</fullName>
        <ecNumber evidence="3">2.7.13.3</ecNumber>
    </recommendedName>
</protein>
<dbReference type="SUPFAM" id="SSF55874">
    <property type="entry name" value="ATPase domain of HSP90 chaperone/DNA topoisomerase II/histidine kinase"/>
    <property type="match status" value="1"/>
</dbReference>
<sequence length="460" mass="51566">MMSLNQRILSSAFVVLILFVVGTAITLDRAFQDNALAALQDRMLGKLYLLMGDAEVDLDGNLTMPEEFPGFPQISQIHSGTAAFITDGTQKLVWQSLSALYLPALPTNEQMTDQQQFKRLIMNDTPYFLYHYPVQWETEAKDYPFVFHLLMDSSLFDDQRDQYENTLWSWLAAIALLLLVVQAVALRWGLLPMRKVAGELNRIEAGQQENLGGRYPVELSKLTDNINSLIHHERKYQQRYRNALADLAHSLKTPLAILQGAIKTETDPRKLKLLVAQQIERMDNIVQYQLRRAATIGKLPGARLIRLQPIIEKIVNAVSRAHYSKQPRIDIEVDSAISLQINESDLLELLGNLVDNAFKWCRERVTITACHQQDKIVIKISDDGPDIPATESVRILQRGVRGDSSVPGHGIGLAIVQDILQANDGQLTVVSEGAAGKSFVISFSQPFKTHAGKGNSGRRF</sequence>
<dbReference type="Pfam" id="PF02518">
    <property type="entry name" value="HATPase_c"/>
    <property type="match status" value="1"/>
</dbReference>
<dbReference type="PRINTS" id="PR00344">
    <property type="entry name" value="BCTRLSENSOR"/>
</dbReference>
<dbReference type="Gene3D" id="3.30.565.10">
    <property type="entry name" value="Histidine kinase-like ATPase, C-terminal domain"/>
    <property type="match status" value="1"/>
</dbReference>
<reference evidence="12 13" key="1">
    <citation type="submission" date="2016-10" db="EMBL/GenBank/DDBJ databases">
        <authorList>
            <person name="de Groot N.N."/>
        </authorList>
    </citation>
    <scope>NUCLEOTIDE SEQUENCE [LARGE SCALE GENOMIC DNA]</scope>
    <source>
        <strain evidence="12">1</strain>
    </source>
</reference>
<dbReference type="SMART" id="SM00387">
    <property type="entry name" value="HATPase_c"/>
    <property type="match status" value="1"/>
</dbReference>
<comment type="catalytic activity">
    <reaction evidence="1">
        <text>ATP + protein L-histidine = ADP + protein N-phospho-L-histidine.</text>
        <dbReference type="EC" id="2.7.13.3"/>
    </reaction>
</comment>
<dbReference type="PANTHER" id="PTHR45436:SF4">
    <property type="entry name" value="SENSOR PROTEIN PHOQ"/>
    <property type="match status" value="1"/>
</dbReference>
<dbReference type="InterPro" id="IPR050428">
    <property type="entry name" value="TCS_sensor_his_kinase"/>
</dbReference>
<organism evidence="12 13">
    <name type="scientific">Nitrosomonas mobilis</name>
    <dbReference type="NCBI Taxonomy" id="51642"/>
    <lineage>
        <taxon>Bacteria</taxon>
        <taxon>Pseudomonadati</taxon>
        <taxon>Pseudomonadota</taxon>
        <taxon>Betaproteobacteria</taxon>
        <taxon>Nitrosomonadales</taxon>
        <taxon>Nitrosomonadaceae</taxon>
        <taxon>Nitrosomonas</taxon>
    </lineage>
</organism>
<keyword evidence="7 12" id="KW-0418">Kinase</keyword>
<evidence type="ECO:0000259" key="11">
    <source>
        <dbReference type="PROSITE" id="PS50109"/>
    </source>
</evidence>
<evidence type="ECO:0000256" key="5">
    <source>
        <dbReference type="ARBA" id="ARBA00022679"/>
    </source>
</evidence>
<dbReference type="STRING" id="51642.NSMM_160011"/>
<evidence type="ECO:0000256" key="1">
    <source>
        <dbReference type="ARBA" id="ARBA00000085"/>
    </source>
</evidence>
<proteinExistence type="predicted"/>
<dbReference type="OrthoDB" id="9809567at2"/>
<dbReference type="InterPro" id="IPR036097">
    <property type="entry name" value="HisK_dim/P_sf"/>
</dbReference>
<keyword evidence="5" id="KW-0808">Transferase</keyword>
<dbReference type="AlphaFoldDB" id="A0A1G5SD15"/>
<keyword evidence="4" id="KW-0597">Phosphoprotein</keyword>
<dbReference type="CDD" id="cd00082">
    <property type="entry name" value="HisKA"/>
    <property type="match status" value="1"/>
</dbReference>
<dbReference type="EMBL" id="FMWO01000021">
    <property type="protein sequence ID" value="SCZ84421.1"/>
    <property type="molecule type" value="Genomic_DNA"/>
</dbReference>
<gene>
    <name evidence="12" type="ORF">NSMM_160011</name>
</gene>
<evidence type="ECO:0000256" key="6">
    <source>
        <dbReference type="ARBA" id="ARBA00022692"/>
    </source>
</evidence>
<dbReference type="InterPro" id="IPR005467">
    <property type="entry name" value="His_kinase_dom"/>
</dbReference>
<evidence type="ECO:0000313" key="12">
    <source>
        <dbReference type="EMBL" id="SCZ84421.1"/>
    </source>
</evidence>
<feature type="domain" description="Histidine kinase" evidence="11">
    <location>
        <begin position="246"/>
        <end position="447"/>
    </location>
</feature>
<evidence type="ECO:0000256" key="3">
    <source>
        <dbReference type="ARBA" id="ARBA00012438"/>
    </source>
</evidence>
<accession>A0A1G5SD15</accession>
<keyword evidence="13" id="KW-1185">Reference proteome</keyword>
<dbReference type="InterPro" id="IPR003661">
    <property type="entry name" value="HisK_dim/P_dom"/>
</dbReference>
<dbReference type="InterPro" id="IPR036890">
    <property type="entry name" value="HATPase_C_sf"/>
</dbReference>
<dbReference type="PANTHER" id="PTHR45436">
    <property type="entry name" value="SENSOR HISTIDINE KINASE YKOH"/>
    <property type="match status" value="1"/>
</dbReference>
<dbReference type="Gene3D" id="1.10.287.130">
    <property type="match status" value="1"/>
</dbReference>